<dbReference type="PANTHER" id="PTHR20858">
    <property type="entry name" value="PHOSPHOMETHYLPYRIMIDINE KINASE"/>
    <property type="match status" value="1"/>
</dbReference>
<evidence type="ECO:0000256" key="1">
    <source>
        <dbReference type="ARBA" id="ARBA00004948"/>
    </source>
</evidence>
<dbReference type="Gene3D" id="3.40.1190.20">
    <property type="match status" value="1"/>
</dbReference>
<name>A0ABY7RGX5_9NEIS</name>
<dbReference type="InterPro" id="IPR004399">
    <property type="entry name" value="HMP/HMP-P_kinase_dom"/>
</dbReference>
<keyword evidence="4" id="KW-0418">Kinase</keyword>
<dbReference type="PANTHER" id="PTHR20858:SF17">
    <property type="entry name" value="HYDROXYMETHYLPYRIMIDINE_PHOSPHOMETHYLPYRIMIDINE KINASE THI20-RELATED"/>
    <property type="match status" value="1"/>
</dbReference>
<reference evidence="4 5" key="1">
    <citation type="submission" date="2023-01" db="EMBL/GenBank/DDBJ databases">
        <authorList>
            <person name="Yang C."/>
        </authorList>
    </citation>
    <scope>NUCLEOTIDE SEQUENCE [LARGE SCALE GENOMIC DNA]</scope>
    <source>
        <strain evidence="4 5">ZJ106</strain>
    </source>
</reference>
<organism evidence="4 5">
    <name type="scientific">Neisseria lisongii</name>
    <dbReference type="NCBI Taxonomy" id="2912188"/>
    <lineage>
        <taxon>Bacteria</taxon>
        <taxon>Pseudomonadati</taxon>
        <taxon>Pseudomonadota</taxon>
        <taxon>Betaproteobacteria</taxon>
        <taxon>Neisseriales</taxon>
        <taxon>Neisseriaceae</taxon>
        <taxon>Neisseria</taxon>
    </lineage>
</organism>
<dbReference type="EC" id="2.7.1.49" evidence="2"/>
<dbReference type="NCBIfam" id="TIGR00097">
    <property type="entry name" value="HMP-P_kinase"/>
    <property type="match status" value="1"/>
</dbReference>
<dbReference type="EMBL" id="CP116766">
    <property type="protein sequence ID" value="WCL70784.1"/>
    <property type="molecule type" value="Genomic_DNA"/>
</dbReference>
<dbReference type="Proteomes" id="UP001221268">
    <property type="component" value="Chromosome"/>
</dbReference>
<comment type="pathway">
    <text evidence="1">Cofactor biosynthesis; thiamine diphosphate biosynthesis.</text>
</comment>
<dbReference type="GO" id="GO:0008972">
    <property type="term" value="F:phosphomethylpyrimidine kinase activity"/>
    <property type="evidence" value="ECO:0007669"/>
    <property type="project" value="UniProtKB-EC"/>
</dbReference>
<evidence type="ECO:0000256" key="2">
    <source>
        <dbReference type="ARBA" id="ARBA00012135"/>
    </source>
</evidence>
<evidence type="ECO:0000313" key="4">
    <source>
        <dbReference type="EMBL" id="WCL70784.1"/>
    </source>
</evidence>
<dbReference type="RefSeq" id="WP_237090635.1">
    <property type="nucleotide sequence ID" value="NZ_CP116766.1"/>
</dbReference>
<protein>
    <recommendedName>
        <fullName evidence="2">hydroxymethylpyrimidine kinase</fullName>
        <ecNumber evidence="2">2.7.1.49</ecNumber>
    </recommendedName>
</protein>
<evidence type="ECO:0000313" key="5">
    <source>
        <dbReference type="Proteomes" id="UP001221268"/>
    </source>
</evidence>
<evidence type="ECO:0000259" key="3">
    <source>
        <dbReference type="Pfam" id="PF08543"/>
    </source>
</evidence>
<proteinExistence type="predicted"/>
<keyword evidence="5" id="KW-1185">Reference proteome</keyword>
<sequence>MNAFSFAQALTIAGSDSGGGAGIQADLKTFQMCGVFGTSVLTAVTAQNTTGVSAVQMLTTDIVQAQIQAVREDFQIRAFKIGMLGTAEIIECVASALADKPFGIMVLDPVMIAKGGAPLLQDSAVSAMKRHLLPLADILTPNLPEAEALTGMAIRTRSDVERAGRLLQEAGAKNVVIKGGHLDNSQSRQCTDWLFLQNDIIELAAERYPTQHTHGTGCTFSACVAAEAAKGADTATAVQTAKRFITAAISHPLNIGSGHGPVNHWAYHSSNGGYPAQVPQDKQAV</sequence>
<feature type="domain" description="Pyridoxamine kinase/Phosphomethylpyrimidine kinase" evidence="3">
    <location>
        <begin position="16"/>
        <end position="263"/>
    </location>
</feature>
<dbReference type="Pfam" id="PF08543">
    <property type="entry name" value="Phos_pyr_kin"/>
    <property type="match status" value="1"/>
</dbReference>
<accession>A0ABY7RGX5</accession>
<dbReference type="SUPFAM" id="SSF53613">
    <property type="entry name" value="Ribokinase-like"/>
    <property type="match status" value="1"/>
</dbReference>
<dbReference type="GO" id="GO:0008902">
    <property type="term" value="F:hydroxymethylpyrimidine kinase activity"/>
    <property type="evidence" value="ECO:0007669"/>
    <property type="project" value="UniProtKB-EC"/>
</dbReference>
<dbReference type="CDD" id="cd01169">
    <property type="entry name" value="HMPP_kinase"/>
    <property type="match status" value="1"/>
</dbReference>
<keyword evidence="4" id="KW-0808">Transferase</keyword>
<dbReference type="InterPro" id="IPR029056">
    <property type="entry name" value="Ribokinase-like"/>
</dbReference>
<dbReference type="InterPro" id="IPR013749">
    <property type="entry name" value="PM/HMP-P_kinase-1"/>
</dbReference>
<gene>
    <name evidence="4" type="primary">thiD</name>
    <name evidence="4" type="ORF">PJU73_05200</name>
</gene>